<dbReference type="Pfam" id="PF12728">
    <property type="entry name" value="HTH_17"/>
    <property type="match status" value="1"/>
</dbReference>
<dbReference type="SUPFAM" id="SSF46955">
    <property type="entry name" value="Putative DNA-binding domain"/>
    <property type="match status" value="1"/>
</dbReference>
<evidence type="ECO:0000313" key="3">
    <source>
        <dbReference type="Proteomes" id="UP001169760"/>
    </source>
</evidence>
<evidence type="ECO:0000313" key="2">
    <source>
        <dbReference type="EMBL" id="MDO6422467.1"/>
    </source>
</evidence>
<dbReference type="Proteomes" id="UP001169760">
    <property type="component" value="Unassembled WGS sequence"/>
</dbReference>
<dbReference type="AlphaFoldDB" id="A0AAW7X6G7"/>
<proteinExistence type="predicted"/>
<dbReference type="EMBL" id="JAUOPB010000005">
    <property type="protein sequence ID" value="MDO6422467.1"/>
    <property type="molecule type" value="Genomic_DNA"/>
</dbReference>
<reference evidence="2" key="1">
    <citation type="submission" date="2023-07" db="EMBL/GenBank/DDBJ databases">
        <title>Genome content predicts the carbon catabolic preferences of heterotrophic bacteria.</title>
        <authorList>
            <person name="Gralka M."/>
        </authorList>
    </citation>
    <scope>NUCLEOTIDE SEQUENCE</scope>
    <source>
        <strain evidence="2">I3M17_2</strain>
    </source>
</reference>
<comment type="caution">
    <text evidence="2">The sequence shown here is derived from an EMBL/GenBank/DDBJ whole genome shotgun (WGS) entry which is preliminary data.</text>
</comment>
<name>A0AAW7X6G7_9GAMM</name>
<dbReference type="InterPro" id="IPR041657">
    <property type="entry name" value="HTH_17"/>
</dbReference>
<accession>A0AAW7X6G7</accession>
<feature type="domain" description="Helix-turn-helix" evidence="1">
    <location>
        <begin position="7"/>
        <end position="53"/>
    </location>
</feature>
<dbReference type="RefSeq" id="WP_303492474.1">
    <property type="nucleotide sequence ID" value="NZ_JAUOPB010000005.1"/>
</dbReference>
<sequence>MNESQALMTQRELCNRWQVSEVTLERWRSEGIGPIYVKLGGQVRYRREDMLEYEAGYLRRGTFEAV</sequence>
<evidence type="ECO:0000259" key="1">
    <source>
        <dbReference type="Pfam" id="PF12728"/>
    </source>
</evidence>
<protein>
    <submittedName>
        <fullName evidence="2">Helix-turn-helix domain-containing protein</fullName>
    </submittedName>
</protein>
<gene>
    <name evidence="2" type="ORF">Q4521_08275</name>
</gene>
<dbReference type="InterPro" id="IPR009061">
    <property type="entry name" value="DNA-bd_dom_put_sf"/>
</dbReference>
<organism evidence="2 3">
    <name type="scientific">Saccharophagus degradans</name>
    <dbReference type="NCBI Taxonomy" id="86304"/>
    <lineage>
        <taxon>Bacteria</taxon>
        <taxon>Pseudomonadati</taxon>
        <taxon>Pseudomonadota</taxon>
        <taxon>Gammaproteobacteria</taxon>
        <taxon>Cellvibrionales</taxon>
        <taxon>Cellvibrionaceae</taxon>
        <taxon>Saccharophagus</taxon>
    </lineage>
</organism>